<keyword evidence="4" id="KW-1185">Reference proteome</keyword>
<dbReference type="CDD" id="cd00093">
    <property type="entry name" value="HTH_XRE"/>
    <property type="match status" value="1"/>
</dbReference>
<evidence type="ECO:0000259" key="2">
    <source>
        <dbReference type="PROSITE" id="PS50943"/>
    </source>
</evidence>
<dbReference type="GO" id="GO:0003677">
    <property type="term" value="F:DNA binding"/>
    <property type="evidence" value="ECO:0007669"/>
    <property type="project" value="UniProtKB-KW"/>
</dbReference>
<evidence type="ECO:0000256" key="1">
    <source>
        <dbReference type="ARBA" id="ARBA00023125"/>
    </source>
</evidence>
<dbReference type="Gene3D" id="1.10.260.40">
    <property type="entry name" value="lambda repressor-like DNA-binding domains"/>
    <property type="match status" value="1"/>
</dbReference>
<dbReference type="OrthoDB" id="1766270at2"/>
<dbReference type="EMBL" id="QKMR01000012">
    <property type="protein sequence ID" value="PYG87348.1"/>
    <property type="molecule type" value="Genomic_DNA"/>
</dbReference>
<dbReference type="InterPro" id="IPR010982">
    <property type="entry name" value="Lambda_DNA-bd_dom_sf"/>
</dbReference>
<dbReference type="PANTHER" id="PTHR46558">
    <property type="entry name" value="TRACRIPTIONAL REGULATORY PROTEIN-RELATED-RELATED"/>
    <property type="match status" value="1"/>
</dbReference>
<keyword evidence="1" id="KW-0238">DNA-binding</keyword>
<protein>
    <submittedName>
        <fullName evidence="3">Transcriptional regulator with XRE-family HTH domain</fullName>
    </submittedName>
</protein>
<dbReference type="RefSeq" id="WP_110462283.1">
    <property type="nucleotide sequence ID" value="NZ_QKMR01000012.1"/>
</dbReference>
<evidence type="ECO:0000313" key="3">
    <source>
        <dbReference type="EMBL" id="PYG87348.1"/>
    </source>
</evidence>
<evidence type="ECO:0000313" key="4">
    <source>
        <dbReference type="Proteomes" id="UP000248132"/>
    </source>
</evidence>
<sequence>MDTNIIGKRIKKLREKNNLNQLEFSKILNISNTTLSQYEAGNRTPSDEIKEKVADYFNVSVDYLLGRTERCNQATANLPITDDINVSDLPDEAISQIKDYIEFVRQKYSPDKNK</sequence>
<dbReference type="PROSITE" id="PS50943">
    <property type="entry name" value="HTH_CROC1"/>
    <property type="match status" value="1"/>
</dbReference>
<feature type="domain" description="HTH cro/C1-type" evidence="2">
    <location>
        <begin position="10"/>
        <end position="64"/>
    </location>
</feature>
<name>A0A318XLR1_9FIRM</name>
<accession>A0A318XLR1</accession>
<dbReference type="SUPFAM" id="SSF47413">
    <property type="entry name" value="lambda repressor-like DNA-binding domains"/>
    <property type="match status" value="1"/>
</dbReference>
<dbReference type="PANTHER" id="PTHR46558:SF11">
    <property type="entry name" value="HTH-TYPE TRANSCRIPTIONAL REGULATOR XRE"/>
    <property type="match status" value="1"/>
</dbReference>
<proteinExistence type="predicted"/>
<gene>
    <name evidence="3" type="ORF">LY28_02257</name>
</gene>
<dbReference type="Proteomes" id="UP000248132">
    <property type="component" value="Unassembled WGS sequence"/>
</dbReference>
<comment type="caution">
    <text evidence="3">The sequence shown here is derived from an EMBL/GenBank/DDBJ whole genome shotgun (WGS) entry which is preliminary data.</text>
</comment>
<dbReference type="SMART" id="SM00530">
    <property type="entry name" value="HTH_XRE"/>
    <property type="match status" value="1"/>
</dbReference>
<reference evidence="3 4" key="1">
    <citation type="submission" date="2018-06" db="EMBL/GenBank/DDBJ databases">
        <title>Genomic Encyclopedia of Type Strains, Phase I: the one thousand microbial genomes (KMG-I) project.</title>
        <authorList>
            <person name="Kyrpides N."/>
        </authorList>
    </citation>
    <scope>NUCLEOTIDE SEQUENCE [LARGE SCALE GENOMIC DNA]</scope>
    <source>
        <strain evidence="3 4">DSM 19573</strain>
    </source>
</reference>
<dbReference type="Pfam" id="PF01381">
    <property type="entry name" value="HTH_3"/>
    <property type="match status" value="1"/>
</dbReference>
<organism evidence="3 4">
    <name type="scientific">Ruminiclostridium sufflavum DSM 19573</name>
    <dbReference type="NCBI Taxonomy" id="1121337"/>
    <lineage>
        <taxon>Bacteria</taxon>
        <taxon>Bacillati</taxon>
        <taxon>Bacillota</taxon>
        <taxon>Clostridia</taxon>
        <taxon>Eubacteriales</taxon>
        <taxon>Oscillospiraceae</taxon>
        <taxon>Ruminiclostridium</taxon>
    </lineage>
</organism>
<dbReference type="AlphaFoldDB" id="A0A318XLR1"/>
<dbReference type="InterPro" id="IPR001387">
    <property type="entry name" value="Cro/C1-type_HTH"/>
</dbReference>